<proteinExistence type="predicted"/>
<accession>A0A6M5YEN9</accession>
<name>A0A6M5YEN9_9BACT</name>
<evidence type="ECO:0000313" key="3">
    <source>
        <dbReference type="Proteomes" id="UP000502756"/>
    </source>
</evidence>
<dbReference type="KEGG" id="stae:HNV11_23690"/>
<keyword evidence="3" id="KW-1185">Reference proteome</keyword>
<dbReference type="EMBL" id="CP053436">
    <property type="protein sequence ID" value="QJW92477.1"/>
    <property type="molecule type" value="Genomic_DNA"/>
</dbReference>
<dbReference type="Proteomes" id="UP000502756">
    <property type="component" value="Plasmid pTS"/>
</dbReference>
<sequence>MAKPGKKSPANAGNAAEELKDILATINELKGLLSGNEVALQKLKRLEKSCRKQSERVQKKVTASKSADRQAGKDWHNGATLLMRIEEFIEKHSGDIQNLGESISESISNLF</sequence>
<feature type="region of interest" description="Disordered" evidence="1">
    <location>
        <begin position="51"/>
        <end position="72"/>
    </location>
</feature>
<evidence type="ECO:0000313" key="2">
    <source>
        <dbReference type="EMBL" id="QJW92477.1"/>
    </source>
</evidence>
<gene>
    <name evidence="2" type="ORF">HNV11_23690</name>
</gene>
<evidence type="ECO:0000256" key="1">
    <source>
        <dbReference type="SAM" id="MobiDB-lite"/>
    </source>
</evidence>
<dbReference type="AlphaFoldDB" id="A0A6M5YEN9"/>
<protein>
    <submittedName>
        <fullName evidence="2">Uncharacterized protein</fullName>
    </submittedName>
</protein>
<reference evidence="2 3" key="1">
    <citation type="submission" date="2020-05" db="EMBL/GenBank/DDBJ databases">
        <title>Genome sequencing of Spirosoma sp. TS118.</title>
        <authorList>
            <person name="Lee J.-H."/>
            <person name="Jeong S."/>
            <person name="Zhao L."/>
            <person name="Jung J.-H."/>
            <person name="Kim M.-K."/>
            <person name="Lim S."/>
        </authorList>
    </citation>
    <scope>NUCLEOTIDE SEQUENCE [LARGE SCALE GENOMIC DNA]</scope>
    <source>
        <strain evidence="2 3">TS118</strain>
        <plasmid evidence="3">pts</plasmid>
    </source>
</reference>
<geneLocation type="plasmid" evidence="3">
    <name>pts</name>
</geneLocation>
<keyword evidence="2" id="KW-0614">Plasmid</keyword>
<organism evidence="2 3">
    <name type="scientific">Spirosoma taeanense</name>
    <dbReference type="NCBI Taxonomy" id="2735870"/>
    <lineage>
        <taxon>Bacteria</taxon>
        <taxon>Pseudomonadati</taxon>
        <taxon>Bacteroidota</taxon>
        <taxon>Cytophagia</taxon>
        <taxon>Cytophagales</taxon>
        <taxon>Cytophagaceae</taxon>
        <taxon>Spirosoma</taxon>
    </lineage>
</organism>
<dbReference type="RefSeq" id="WP_171742305.1">
    <property type="nucleotide sequence ID" value="NZ_CP053436.1"/>
</dbReference>